<gene>
    <name evidence="1" type="ORF">PN36_09590</name>
</gene>
<evidence type="ECO:0000313" key="2">
    <source>
        <dbReference type="Proteomes" id="UP000030428"/>
    </source>
</evidence>
<reference evidence="1 2" key="1">
    <citation type="journal article" date="2016" name="Front. Microbiol.">
        <title>Single-Cell (Meta-)Genomics of a Dimorphic Candidatus Thiomargarita nelsonii Reveals Genomic Plasticity.</title>
        <authorList>
            <person name="Flood B.E."/>
            <person name="Fliss P."/>
            <person name="Jones D.S."/>
            <person name="Dick G.J."/>
            <person name="Jain S."/>
            <person name="Kaster A.K."/>
            <person name="Winkel M."/>
            <person name="Mussmann M."/>
            <person name="Bailey J."/>
        </authorList>
    </citation>
    <scope>NUCLEOTIDE SEQUENCE [LARGE SCALE GENOMIC DNA]</scope>
    <source>
        <strain evidence="1">Hydrate Ridge</strain>
    </source>
</reference>
<proteinExistence type="predicted"/>
<name>A0A0A6P8F9_9GAMM</name>
<protein>
    <submittedName>
        <fullName evidence="1">Uncharacterized protein</fullName>
    </submittedName>
</protein>
<dbReference type="EMBL" id="JSZA02000029">
    <property type="protein sequence ID" value="KHD07090.2"/>
    <property type="molecule type" value="Genomic_DNA"/>
</dbReference>
<accession>A0A0A6P8F9</accession>
<sequence>MIEVTEMYRGNEEVVRAESLQQGEQITFIKLFLRGRLKFSDLLEEIGAKKAKDVQQKSDELKQMLEKAIPLEKFLEQLVVKGVF</sequence>
<keyword evidence="2" id="KW-1185">Reference proteome</keyword>
<comment type="caution">
    <text evidence="1">The sequence shown here is derived from an EMBL/GenBank/DDBJ whole genome shotgun (WGS) entry which is preliminary data.</text>
</comment>
<organism evidence="1 2">
    <name type="scientific">Candidatus Thiomargarita nelsonii</name>
    <dbReference type="NCBI Taxonomy" id="1003181"/>
    <lineage>
        <taxon>Bacteria</taxon>
        <taxon>Pseudomonadati</taxon>
        <taxon>Pseudomonadota</taxon>
        <taxon>Gammaproteobacteria</taxon>
        <taxon>Thiotrichales</taxon>
        <taxon>Thiotrichaceae</taxon>
        <taxon>Thiomargarita</taxon>
    </lineage>
</organism>
<dbReference type="Proteomes" id="UP000030428">
    <property type="component" value="Unassembled WGS sequence"/>
</dbReference>
<evidence type="ECO:0000313" key="1">
    <source>
        <dbReference type="EMBL" id="KHD07090.2"/>
    </source>
</evidence>
<dbReference type="AlphaFoldDB" id="A0A0A6P8F9"/>